<dbReference type="PROSITE" id="PS50297">
    <property type="entry name" value="ANK_REP_REGION"/>
    <property type="match status" value="1"/>
</dbReference>
<dbReference type="OrthoDB" id="496981at2759"/>
<organism evidence="5 6">
    <name type="scientific">Trichogramma brassicae</name>
    <dbReference type="NCBI Taxonomy" id="86971"/>
    <lineage>
        <taxon>Eukaryota</taxon>
        <taxon>Metazoa</taxon>
        <taxon>Ecdysozoa</taxon>
        <taxon>Arthropoda</taxon>
        <taxon>Hexapoda</taxon>
        <taxon>Insecta</taxon>
        <taxon>Pterygota</taxon>
        <taxon>Neoptera</taxon>
        <taxon>Endopterygota</taxon>
        <taxon>Hymenoptera</taxon>
        <taxon>Apocrita</taxon>
        <taxon>Proctotrupomorpha</taxon>
        <taxon>Chalcidoidea</taxon>
        <taxon>Trichogrammatidae</taxon>
        <taxon>Trichogramma</taxon>
    </lineage>
</organism>
<dbReference type="Gene3D" id="3.30.710.10">
    <property type="entry name" value="Potassium Channel Kv1.1, Chain A"/>
    <property type="match status" value="1"/>
</dbReference>
<feature type="domain" description="BTB" evidence="4">
    <location>
        <begin position="882"/>
        <end position="953"/>
    </location>
</feature>
<keyword evidence="6" id="KW-1185">Reference proteome</keyword>
<sequence length="1027" mass="117994">MSSSDDESVESYHSGSDAADIIIERCDFNNANELNQKKLERLKGLRDKVNWGIEKERHEFLWQLSSLIGDWEDKLPNLRDIFREEEIDWLLTDSIDYIGDNNPGEIFFDFVARSGYKDEPDYDKHGKPLLYRTTPVHHAARQGCSYIAGKLFELYTRFDVNYIDESGLTHFHVACKYGFDDVVAKFLEFGQNPNCVWKRTGDSPLHVALRYGHRKTAELLLRNDADPNLTNAEGFTALHVICKYCYDGHDFADILFKISEEKNQLVQVNALDKKRRTPLQWAVARFLPNTVDLLLGHGADLSSFVFPTASHFDEDFKRYKSIINELKLKVTFGALSVIDRLEKKEYQLDRSDALTVMTFFADHGLFQKSKNLDPCWYKDEEFTRETKKITICQNLSLYDLIHLPPDEAAKQLTKFYSGKLCNLPKRHAEACAMHLCEVMARKFCRRWALDSFMELTRYRLPILCCEMIIEPLINEDLWHNFFDFLLNFIHFAREDQSSKMCVLHTHTFTNARKNYALSYQSLYVGKGRVKCGHYAHRRCCARKNNTCGESCTSGVYYPTTQGVEEGGGQRPKGSCIWRNFADKHANDTDVLCIIYSGIMALCSISCFKNIAADNASVEILGVCVCDGAYTYGITILYIHARLRRKRNDEYQWENSAKCIVRVLYALGAARQQCTVYNPTGFKVKMDVARDSDGCLFSNTGESSLLVLVDKSLHEPIQFKQNFELELTETGPKEMVDVYSRLVKSTGRVYGNDTPSESRECIKLTLTVHLQFRNIAHLLQQTPTIQWYYELEASLQMMCSDKMYHLPFPAISTRKRDDNTLVFGALEFNFPATDNPEIRHVCFKVTKMKMDYTDESNPHAVHDNFGEDFGWLYSEILHKNGSGDVKLRMKGNNRLWAHKVVLSAKSSSFARHFRNNKDVYEINLEDGKVLKNVDPGVVTIMREFFYTNELDCTKLGTCPKDLCDILIQLYNFAHSNGLENLKTACLEHMKFAVIDCAQTSVGYIKFARANGLSHMEKALEKHHQDSFG</sequence>
<evidence type="ECO:0000256" key="2">
    <source>
        <dbReference type="ARBA" id="ARBA00023043"/>
    </source>
</evidence>
<reference evidence="5 6" key="1">
    <citation type="submission" date="2020-02" db="EMBL/GenBank/DDBJ databases">
        <authorList>
            <person name="Ferguson B K."/>
        </authorList>
    </citation>
    <scope>NUCLEOTIDE SEQUENCE [LARGE SCALE GENOMIC DNA]</scope>
</reference>
<dbReference type="PANTHER" id="PTHR24198:SF165">
    <property type="entry name" value="ANKYRIN REPEAT-CONTAINING PROTEIN-RELATED"/>
    <property type="match status" value="1"/>
</dbReference>
<dbReference type="SUPFAM" id="SSF54695">
    <property type="entry name" value="POZ domain"/>
    <property type="match status" value="1"/>
</dbReference>
<accession>A0A6H5HZ51</accession>
<protein>
    <recommendedName>
        <fullName evidence="4">BTB domain-containing protein</fullName>
    </recommendedName>
</protein>
<dbReference type="AlphaFoldDB" id="A0A6H5HZ51"/>
<dbReference type="SUPFAM" id="SSF48403">
    <property type="entry name" value="Ankyrin repeat"/>
    <property type="match status" value="1"/>
</dbReference>
<dbReference type="Pfam" id="PF12796">
    <property type="entry name" value="Ank_2"/>
    <property type="match status" value="1"/>
</dbReference>
<keyword evidence="2 3" id="KW-0040">ANK repeat</keyword>
<dbReference type="EMBL" id="CADCXV010000335">
    <property type="protein sequence ID" value="CAB0029643.1"/>
    <property type="molecule type" value="Genomic_DNA"/>
</dbReference>
<evidence type="ECO:0000259" key="4">
    <source>
        <dbReference type="PROSITE" id="PS50097"/>
    </source>
</evidence>
<proteinExistence type="predicted"/>
<gene>
    <name evidence="5" type="ORF">TBRA_LOCUS1672</name>
</gene>
<dbReference type="PANTHER" id="PTHR24198">
    <property type="entry name" value="ANKYRIN REPEAT AND PROTEIN KINASE DOMAIN-CONTAINING PROTEIN"/>
    <property type="match status" value="1"/>
</dbReference>
<dbReference type="PROSITE" id="PS50088">
    <property type="entry name" value="ANK_REPEAT"/>
    <property type="match status" value="1"/>
</dbReference>
<dbReference type="PROSITE" id="PS50097">
    <property type="entry name" value="BTB"/>
    <property type="match status" value="1"/>
</dbReference>
<keyword evidence="1" id="KW-0677">Repeat</keyword>
<evidence type="ECO:0000313" key="5">
    <source>
        <dbReference type="EMBL" id="CAB0029643.1"/>
    </source>
</evidence>
<evidence type="ECO:0000256" key="3">
    <source>
        <dbReference type="PROSITE-ProRule" id="PRU00023"/>
    </source>
</evidence>
<dbReference type="InterPro" id="IPR002110">
    <property type="entry name" value="Ankyrin_rpt"/>
</dbReference>
<dbReference type="CDD" id="cd18186">
    <property type="entry name" value="BTB_POZ_ZBTB_KLHL-like"/>
    <property type="match status" value="1"/>
</dbReference>
<dbReference type="Gene3D" id="1.25.40.20">
    <property type="entry name" value="Ankyrin repeat-containing domain"/>
    <property type="match status" value="2"/>
</dbReference>
<evidence type="ECO:0000313" key="6">
    <source>
        <dbReference type="Proteomes" id="UP000479190"/>
    </source>
</evidence>
<name>A0A6H5HZ51_9HYME</name>
<feature type="repeat" description="ANK" evidence="3">
    <location>
        <begin position="200"/>
        <end position="232"/>
    </location>
</feature>
<dbReference type="Proteomes" id="UP000479190">
    <property type="component" value="Unassembled WGS sequence"/>
</dbReference>
<dbReference type="InterPro" id="IPR036770">
    <property type="entry name" value="Ankyrin_rpt-contain_sf"/>
</dbReference>
<dbReference type="InterPro" id="IPR000210">
    <property type="entry name" value="BTB/POZ_dom"/>
</dbReference>
<dbReference type="SMART" id="SM00248">
    <property type="entry name" value="ANK"/>
    <property type="match status" value="5"/>
</dbReference>
<dbReference type="InterPro" id="IPR011333">
    <property type="entry name" value="SKP1/BTB/POZ_sf"/>
</dbReference>
<evidence type="ECO:0000256" key="1">
    <source>
        <dbReference type="ARBA" id="ARBA00022737"/>
    </source>
</evidence>
<dbReference type="Pfam" id="PF00651">
    <property type="entry name" value="BTB"/>
    <property type="match status" value="1"/>
</dbReference>